<feature type="compositionally biased region" description="Low complexity" evidence="8">
    <location>
        <begin position="317"/>
        <end position="335"/>
    </location>
</feature>
<reference evidence="12 13" key="1">
    <citation type="submission" date="2023-10" db="EMBL/GenBank/DDBJ databases">
        <title>Characteristics and mechanism of a salt-tolerant marine origin heterotrophic nitrifying- aerobic denitrifying bacteria Marinobacter xestospongiae HN1.</title>
        <authorList>
            <person name="Qi R."/>
        </authorList>
    </citation>
    <scope>NUCLEOTIDE SEQUENCE [LARGE SCALE GENOMIC DNA]</scope>
    <source>
        <strain evidence="12 13">HN1</strain>
    </source>
</reference>
<feature type="domain" description="HAMP" evidence="11">
    <location>
        <begin position="212"/>
        <end position="265"/>
    </location>
</feature>
<dbReference type="Proteomes" id="UP001269819">
    <property type="component" value="Unassembled WGS sequence"/>
</dbReference>
<feature type="domain" description="Methyl-accepting transducer" evidence="10">
    <location>
        <begin position="270"/>
        <end position="506"/>
    </location>
</feature>
<keyword evidence="4 9" id="KW-0472">Membrane</keyword>
<keyword evidence="2 9" id="KW-0812">Transmembrane</keyword>
<evidence type="ECO:0000256" key="9">
    <source>
        <dbReference type="SAM" id="Phobius"/>
    </source>
</evidence>
<keyword evidence="3 9" id="KW-1133">Transmembrane helix</keyword>
<dbReference type="SMART" id="SM00283">
    <property type="entry name" value="MA"/>
    <property type="match status" value="1"/>
</dbReference>
<dbReference type="Gene3D" id="1.10.287.950">
    <property type="entry name" value="Methyl-accepting chemotaxis protein"/>
    <property type="match status" value="1"/>
</dbReference>
<evidence type="ECO:0000256" key="1">
    <source>
        <dbReference type="ARBA" id="ARBA00004141"/>
    </source>
</evidence>
<evidence type="ECO:0000256" key="8">
    <source>
        <dbReference type="SAM" id="MobiDB-lite"/>
    </source>
</evidence>
<dbReference type="PANTHER" id="PTHR32089:SF119">
    <property type="entry name" value="METHYL-ACCEPTING CHEMOTAXIS PROTEIN CTPL"/>
    <property type="match status" value="1"/>
</dbReference>
<dbReference type="InterPro" id="IPR024478">
    <property type="entry name" value="HlyB_4HB_MCP"/>
</dbReference>
<evidence type="ECO:0000256" key="7">
    <source>
        <dbReference type="PROSITE-ProRule" id="PRU00284"/>
    </source>
</evidence>
<dbReference type="PROSITE" id="PS50111">
    <property type="entry name" value="CHEMOTAXIS_TRANSDUC_2"/>
    <property type="match status" value="1"/>
</dbReference>
<evidence type="ECO:0000259" key="10">
    <source>
        <dbReference type="PROSITE" id="PS50111"/>
    </source>
</evidence>
<dbReference type="PANTHER" id="PTHR32089">
    <property type="entry name" value="METHYL-ACCEPTING CHEMOTAXIS PROTEIN MCPB"/>
    <property type="match status" value="1"/>
</dbReference>
<dbReference type="CDD" id="cd11386">
    <property type="entry name" value="MCP_signal"/>
    <property type="match status" value="1"/>
</dbReference>
<dbReference type="InterPro" id="IPR003660">
    <property type="entry name" value="HAMP_dom"/>
</dbReference>
<accession>A0ABU3VUK5</accession>
<evidence type="ECO:0000256" key="4">
    <source>
        <dbReference type="ARBA" id="ARBA00023136"/>
    </source>
</evidence>
<dbReference type="PROSITE" id="PS50885">
    <property type="entry name" value="HAMP"/>
    <property type="match status" value="1"/>
</dbReference>
<dbReference type="SMART" id="SM00304">
    <property type="entry name" value="HAMP"/>
    <property type="match status" value="1"/>
</dbReference>
<dbReference type="Pfam" id="PF00672">
    <property type="entry name" value="HAMP"/>
    <property type="match status" value="1"/>
</dbReference>
<dbReference type="InterPro" id="IPR004089">
    <property type="entry name" value="MCPsignal_dom"/>
</dbReference>
<dbReference type="Pfam" id="PF00015">
    <property type="entry name" value="MCPsignal"/>
    <property type="match status" value="1"/>
</dbReference>
<keyword evidence="13" id="KW-1185">Reference proteome</keyword>
<feature type="compositionally biased region" description="Basic and acidic residues" evidence="8">
    <location>
        <begin position="337"/>
        <end position="346"/>
    </location>
</feature>
<proteinExistence type="inferred from homology"/>
<sequence length="546" mass="58863">MLNRLTIRYRLLISYALPVIAVIAVTIYGMTSFTRVEQGVLSLYDDRIVPLKQLKNISDSYAVLIIDAVNKANAGRMTASEAANGIRQAQQTIEDQWGRYSETRLTEEEARLVRQVETDFQRADRAIADALTALSRTSGNAEGQLDAIDGPLYDAIDPVTSRIEELMQVQLRASEVIRDDTVELHDRVVLIYSVTCIGLIVVLLVVGMLIGRSISGPIGNLREMINRIAENSDLSLRLQSVGTDEVAATSDSFNNMLDQMESLVRRLSGATAEVASAAEEMSAVSNQTQQSIDLQAEQTDQVATAMNQMSAASQDVARSASEAQAAATNADQLASEGRNKGNDNRERLQKLSTEVASISETIRGLADQSQSIGRVIQVINDIAEQTNLLALNAAIEAARAGEQGRGFAVVADEVRSLARRTQDSTEEIESLVTALQGESDRAVAAMESGQRDVEASRDQVVEVADILERISGAIEHITGMGAQIASASEEQSVAADQVNANLTQIVDTAEQTRTGAGHTAQGSEDLARLAAELQSLVSEFRISDAR</sequence>
<evidence type="ECO:0000256" key="3">
    <source>
        <dbReference type="ARBA" id="ARBA00022989"/>
    </source>
</evidence>
<protein>
    <submittedName>
        <fullName evidence="12">Methyl-accepting chemotaxis protein</fullName>
    </submittedName>
</protein>
<evidence type="ECO:0000256" key="2">
    <source>
        <dbReference type="ARBA" id="ARBA00022692"/>
    </source>
</evidence>
<gene>
    <name evidence="12" type="ORF">RYS15_04585</name>
</gene>
<organism evidence="12 13">
    <name type="scientific">Marinobacter xestospongiae</name>
    <dbReference type="NCBI Taxonomy" id="994319"/>
    <lineage>
        <taxon>Bacteria</taxon>
        <taxon>Pseudomonadati</taxon>
        <taxon>Pseudomonadota</taxon>
        <taxon>Gammaproteobacteria</taxon>
        <taxon>Pseudomonadales</taxon>
        <taxon>Marinobacteraceae</taxon>
        <taxon>Marinobacter</taxon>
    </lineage>
</organism>
<dbReference type="CDD" id="cd06225">
    <property type="entry name" value="HAMP"/>
    <property type="match status" value="1"/>
</dbReference>
<evidence type="ECO:0000259" key="11">
    <source>
        <dbReference type="PROSITE" id="PS50885"/>
    </source>
</evidence>
<comment type="similarity">
    <text evidence="6">Belongs to the methyl-accepting chemotaxis (MCP) protein family.</text>
</comment>
<name>A0ABU3VUK5_9GAMM</name>
<evidence type="ECO:0000313" key="12">
    <source>
        <dbReference type="EMBL" id="MDV2077944.1"/>
    </source>
</evidence>
<feature type="transmembrane region" description="Helical" evidence="9">
    <location>
        <begin position="189"/>
        <end position="210"/>
    </location>
</feature>
<dbReference type="EMBL" id="JAWIIJ010000002">
    <property type="protein sequence ID" value="MDV2077944.1"/>
    <property type="molecule type" value="Genomic_DNA"/>
</dbReference>
<evidence type="ECO:0000256" key="5">
    <source>
        <dbReference type="ARBA" id="ARBA00023224"/>
    </source>
</evidence>
<dbReference type="Pfam" id="PF12729">
    <property type="entry name" value="4HB_MCP_1"/>
    <property type="match status" value="1"/>
</dbReference>
<keyword evidence="5 7" id="KW-0807">Transducer</keyword>
<feature type="transmembrane region" description="Helical" evidence="9">
    <location>
        <begin position="12"/>
        <end position="31"/>
    </location>
</feature>
<feature type="region of interest" description="Disordered" evidence="8">
    <location>
        <begin position="307"/>
        <end position="346"/>
    </location>
</feature>
<evidence type="ECO:0000313" key="13">
    <source>
        <dbReference type="Proteomes" id="UP001269819"/>
    </source>
</evidence>
<comment type="subcellular location">
    <subcellularLocation>
        <location evidence="1">Membrane</location>
        <topology evidence="1">Multi-pass membrane protein</topology>
    </subcellularLocation>
</comment>
<dbReference type="InterPro" id="IPR004090">
    <property type="entry name" value="Chemotax_Me-accpt_rcpt"/>
</dbReference>
<comment type="caution">
    <text evidence="12">The sequence shown here is derived from an EMBL/GenBank/DDBJ whole genome shotgun (WGS) entry which is preliminary data.</text>
</comment>
<dbReference type="PRINTS" id="PR00260">
    <property type="entry name" value="CHEMTRNSDUCR"/>
</dbReference>
<evidence type="ECO:0000256" key="6">
    <source>
        <dbReference type="ARBA" id="ARBA00029447"/>
    </source>
</evidence>
<dbReference type="SUPFAM" id="SSF58104">
    <property type="entry name" value="Methyl-accepting chemotaxis protein (MCP) signaling domain"/>
    <property type="match status" value="1"/>
</dbReference>
<dbReference type="RefSeq" id="WP_316972803.1">
    <property type="nucleotide sequence ID" value="NZ_JAWIIJ010000002.1"/>
</dbReference>